<evidence type="ECO:0000256" key="2">
    <source>
        <dbReference type="ARBA" id="ARBA00023315"/>
    </source>
</evidence>
<dbReference type="InterPro" id="IPR000182">
    <property type="entry name" value="GNAT_dom"/>
</dbReference>
<evidence type="ECO:0000313" key="5">
    <source>
        <dbReference type="Proteomes" id="UP000241222"/>
    </source>
</evidence>
<evidence type="ECO:0000256" key="1">
    <source>
        <dbReference type="ARBA" id="ARBA00022679"/>
    </source>
</evidence>
<gene>
    <name evidence="4" type="ORF">C9I99_02085</name>
</gene>
<reference evidence="4 5" key="1">
    <citation type="submission" date="2018-03" db="EMBL/GenBank/DDBJ databases">
        <title>Whole genome sequencing of Histamine producing bacteria.</title>
        <authorList>
            <person name="Butler K."/>
        </authorList>
    </citation>
    <scope>NUCLEOTIDE SEQUENCE [LARGE SCALE GENOMIC DNA]</scope>
    <source>
        <strain evidence="4 5">JCM 13586</strain>
    </source>
</reference>
<feature type="domain" description="N-acetyltransferase" evidence="3">
    <location>
        <begin position="2"/>
        <end position="175"/>
    </location>
</feature>
<dbReference type="GO" id="GO:0016747">
    <property type="term" value="F:acyltransferase activity, transferring groups other than amino-acyl groups"/>
    <property type="evidence" value="ECO:0007669"/>
    <property type="project" value="InterPro"/>
</dbReference>
<dbReference type="Proteomes" id="UP000241222">
    <property type="component" value="Unassembled WGS sequence"/>
</dbReference>
<organism evidence="4 5">
    <name type="scientific">Photobacterium lutimaris</name>
    <dbReference type="NCBI Taxonomy" id="388278"/>
    <lineage>
        <taxon>Bacteria</taxon>
        <taxon>Pseudomonadati</taxon>
        <taxon>Pseudomonadota</taxon>
        <taxon>Gammaproteobacteria</taxon>
        <taxon>Vibrionales</taxon>
        <taxon>Vibrionaceae</taxon>
        <taxon>Photobacterium</taxon>
    </lineage>
</organism>
<dbReference type="CDD" id="cd04301">
    <property type="entry name" value="NAT_SF"/>
    <property type="match status" value="1"/>
</dbReference>
<comment type="caution">
    <text evidence="4">The sequence shown here is derived from an EMBL/GenBank/DDBJ whole genome shotgun (WGS) entry which is preliminary data.</text>
</comment>
<protein>
    <submittedName>
        <fullName evidence="4">N-acetyltransferase</fullName>
    </submittedName>
</protein>
<dbReference type="InterPro" id="IPR016181">
    <property type="entry name" value="Acyl_CoA_acyltransferase"/>
</dbReference>
<dbReference type="Pfam" id="PF00583">
    <property type="entry name" value="Acetyltransf_1"/>
    <property type="match status" value="1"/>
</dbReference>
<dbReference type="Gene3D" id="3.40.630.30">
    <property type="match status" value="1"/>
</dbReference>
<dbReference type="PANTHER" id="PTHR43800">
    <property type="entry name" value="PEPTIDYL-LYSINE N-ACETYLTRANSFERASE YJAB"/>
    <property type="match status" value="1"/>
</dbReference>
<dbReference type="SUPFAM" id="SSF55729">
    <property type="entry name" value="Acyl-CoA N-acyltransferases (Nat)"/>
    <property type="match status" value="1"/>
</dbReference>
<keyword evidence="5" id="KW-1185">Reference proteome</keyword>
<accession>A0A2T3J3F6</accession>
<name>A0A2T3J3F6_9GAMM</name>
<dbReference type="PANTHER" id="PTHR43800:SF1">
    <property type="entry name" value="PEPTIDYL-LYSINE N-ACETYLTRANSFERASE YJAB"/>
    <property type="match status" value="1"/>
</dbReference>
<dbReference type="AlphaFoldDB" id="A0A2T3J3F6"/>
<keyword evidence="1 4" id="KW-0808">Transferase</keyword>
<dbReference type="OrthoDB" id="5292888at2"/>
<proteinExistence type="predicted"/>
<sequence>MIIVKPAQSKHQHDITRLHAISWQSVYTGLLDEKYLSEDVFQERGAIWEQRFSQPSENQRIYVALENENLLGFICIYLDQDSEQGTLIENLHVDKDTKGKGVGKALLQHATRIIQTEASHSGAYLEVLSQNISAQHFYDYMGGKPIISQQWQAPEGSFVDELVYGWTSTAVILER</sequence>
<dbReference type="PROSITE" id="PS51186">
    <property type="entry name" value="GNAT"/>
    <property type="match status" value="1"/>
</dbReference>
<dbReference type="EMBL" id="PYMH01000001">
    <property type="protein sequence ID" value="PSU35831.1"/>
    <property type="molecule type" value="Genomic_DNA"/>
</dbReference>
<dbReference type="RefSeq" id="WP_107347186.1">
    <property type="nucleotide sequence ID" value="NZ_PYMH01000001.1"/>
</dbReference>
<evidence type="ECO:0000259" key="3">
    <source>
        <dbReference type="PROSITE" id="PS51186"/>
    </source>
</evidence>
<evidence type="ECO:0000313" key="4">
    <source>
        <dbReference type="EMBL" id="PSU35831.1"/>
    </source>
</evidence>
<keyword evidence="2" id="KW-0012">Acyltransferase</keyword>